<protein>
    <submittedName>
        <fullName evidence="5">CC domain-containing protein</fullName>
    </submittedName>
</protein>
<organism evidence="5">
    <name type="scientific">Haemonchus placei</name>
    <name type="common">Barber's pole worm</name>
    <dbReference type="NCBI Taxonomy" id="6290"/>
    <lineage>
        <taxon>Eukaryota</taxon>
        <taxon>Metazoa</taxon>
        <taxon>Ecdysozoa</taxon>
        <taxon>Nematoda</taxon>
        <taxon>Chromadorea</taxon>
        <taxon>Rhabditida</taxon>
        <taxon>Rhabditina</taxon>
        <taxon>Rhabditomorpha</taxon>
        <taxon>Strongyloidea</taxon>
        <taxon>Trichostrongylidae</taxon>
        <taxon>Haemonchus</taxon>
    </lineage>
</organism>
<dbReference type="STRING" id="6290.A0A0N4WQC8"/>
<name>A0A0N4WQC8_HAEPC</name>
<feature type="region of interest" description="Disordered" evidence="1">
    <location>
        <begin position="97"/>
        <end position="126"/>
    </location>
</feature>
<feature type="signal peptide" evidence="2">
    <location>
        <begin position="1"/>
        <end position="17"/>
    </location>
</feature>
<dbReference type="EMBL" id="UZAF01018277">
    <property type="protein sequence ID" value="VDO49976.1"/>
    <property type="molecule type" value="Genomic_DNA"/>
</dbReference>
<feature type="chain" id="PRO_5043124082" evidence="2">
    <location>
        <begin position="18"/>
        <end position="196"/>
    </location>
</feature>
<dbReference type="InterPro" id="IPR035231">
    <property type="entry name" value="DUF5346"/>
</dbReference>
<evidence type="ECO:0000313" key="3">
    <source>
        <dbReference type="EMBL" id="VDO49976.1"/>
    </source>
</evidence>
<sequence>MLHELFIASVLFAFTRAGRTTDSTLVASNYLAIAPDFAERPATSNRGMCPGGIVPLAIDCDPKHPWPRCPSQTYCFATDSVDLGPYYCCPNPPTDSDNLNKVPSSNSARTSPATPPNPQLPPSNSLQAIPQTFPFNFLRPNPQTLPFNSLQSKPQTNIAQLVQRNVISEEQLRRISEAIAQWLKNQGNVNIVNQNK</sequence>
<dbReference type="OMA" id="WPRCPSQ"/>
<dbReference type="WBParaSite" id="HPLM_0001362401-mRNA-1">
    <property type="protein sequence ID" value="HPLM_0001362401-mRNA-1"/>
    <property type="gene ID" value="HPLM_0001362401"/>
</dbReference>
<dbReference type="OrthoDB" id="5815829at2759"/>
<keyword evidence="4" id="KW-1185">Reference proteome</keyword>
<reference evidence="3 4" key="2">
    <citation type="submission" date="2018-11" db="EMBL/GenBank/DDBJ databases">
        <authorList>
            <consortium name="Pathogen Informatics"/>
        </authorList>
    </citation>
    <scope>NUCLEOTIDE SEQUENCE [LARGE SCALE GENOMIC DNA]</scope>
    <source>
        <strain evidence="3 4">MHpl1</strain>
    </source>
</reference>
<evidence type="ECO:0000313" key="5">
    <source>
        <dbReference type="WBParaSite" id="HPLM_0001362401-mRNA-1"/>
    </source>
</evidence>
<accession>A0A0N4WQC8</accession>
<feature type="compositionally biased region" description="Polar residues" evidence="1">
    <location>
        <begin position="97"/>
        <end position="112"/>
    </location>
</feature>
<reference evidence="5" key="1">
    <citation type="submission" date="2017-02" db="UniProtKB">
        <authorList>
            <consortium name="WormBaseParasite"/>
        </authorList>
    </citation>
    <scope>IDENTIFICATION</scope>
</reference>
<keyword evidence="2" id="KW-0732">Signal</keyword>
<dbReference type="Proteomes" id="UP000268014">
    <property type="component" value="Unassembled WGS sequence"/>
</dbReference>
<proteinExistence type="predicted"/>
<evidence type="ECO:0000313" key="4">
    <source>
        <dbReference type="Proteomes" id="UP000268014"/>
    </source>
</evidence>
<evidence type="ECO:0000256" key="2">
    <source>
        <dbReference type="SAM" id="SignalP"/>
    </source>
</evidence>
<evidence type="ECO:0000256" key="1">
    <source>
        <dbReference type="SAM" id="MobiDB-lite"/>
    </source>
</evidence>
<dbReference type="AlphaFoldDB" id="A0A0N4WQC8"/>
<dbReference type="Pfam" id="PF17281">
    <property type="entry name" value="DUF5346"/>
    <property type="match status" value="1"/>
</dbReference>
<gene>
    <name evidence="3" type="ORF">HPLM_LOCUS13616</name>
</gene>